<feature type="transmembrane region" description="Helical" evidence="1">
    <location>
        <begin position="186"/>
        <end position="208"/>
    </location>
</feature>
<dbReference type="InterPro" id="IPR036197">
    <property type="entry name" value="NarG-like_sf"/>
</dbReference>
<dbReference type="EMBL" id="CP133218">
    <property type="protein sequence ID" value="WML89931.1"/>
    <property type="molecule type" value="Genomic_DNA"/>
</dbReference>
<protein>
    <recommendedName>
        <fullName evidence="4">Nitrate reductase</fullName>
    </recommendedName>
</protein>
<keyword evidence="3" id="KW-1185">Reference proteome</keyword>
<feature type="transmembrane region" description="Helical" evidence="1">
    <location>
        <begin position="147"/>
        <end position="166"/>
    </location>
</feature>
<gene>
    <name evidence="2" type="ORF">RCF98_13245</name>
</gene>
<evidence type="ECO:0000313" key="3">
    <source>
        <dbReference type="Proteomes" id="UP001236657"/>
    </source>
</evidence>
<name>A0ABY9MNW6_9GAMM</name>
<feature type="transmembrane region" description="Helical" evidence="1">
    <location>
        <begin position="118"/>
        <end position="135"/>
    </location>
</feature>
<evidence type="ECO:0008006" key="4">
    <source>
        <dbReference type="Google" id="ProtNLM"/>
    </source>
</evidence>
<evidence type="ECO:0000313" key="2">
    <source>
        <dbReference type="EMBL" id="WML89931.1"/>
    </source>
</evidence>
<reference evidence="2 3" key="1">
    <citation type="submission" date="2023-08" db="EMBL/GenBank/DDBJ databases">
        <title>New molecular markers tilS and rpoB for phylogenetic and monitoring studies of the genus Thiothrix biodiversity.</title>
        <authorList>
            <person name="Ravin N.V."/>
            <person name="Smolyakov D."/>
            <person name="Markov N.D."/>
            <person name="Beletsky A.V."/>
            <person name="Mardanov A.V."/>
            <person name="Rudenko T.S."/>
            <person name="Grabovich M.Y."/>
        </authorList>
    </citation>
    <scope>NUCLEOTIDE SEQUENCE [LARGE SCALE GENOMIC DNA]</scope>
    <source>
        <strain evidence="2 3">MK1</strain>
    </source>
</reference>
<keyword evidence="1" id="KW-1133">Transmembrane helix</keyword>
<dbReference type="Proteomes" id="UP001236657">
    <property type="component" value="Chromosome"/>
</dbReference>
<dbReference type="RefSeq" id="WP_308395750.1">
    <property type="nucleotide sequence ID" value="NZ_CP133218.1"/>
</dbReference>
<accession>A0ABY9MNW6</accession>
<dbReference type="SUPFAM" id="SSF103501">
    <property type="entry name" value="Respiratory nitrate reductase 1 gamma chain"/>
    <property type="match status" value="1"/>
</dbReference>
<evidence type="ECO:0000256" key="1">
    <source>
        <dbReference type="SAM" id="Phobius"/>
    </source>
</evidence>
<dbReference type="Gene3D" id="1.20.950.20">
    <property type="entry name" value="Transmembrane di-heme cytochromes, Chain C"/>
    <property type="match status" value="1"/>
</dbReference>
<proteinExistence type="predicted"/>
<feature type="transmembrane region" description="Helical" evidence="1">
    <location>
        <begin position="73"/>
        <end position="98"/>
    </location>
</feature>
<keyword evidence="1" id="KW-0812">Transmembrane</keyword>
<organism evidence="2 3">
    <name type="scientific">Thiothrix lacustris</name>
    <dbReference type="NCBI Taxonomy" id="525917"/>
    <lineage>
        <taxon>Bacteria</taxon>
        <taxon>Pseudomonadati</taxon>
        <taxon>Pseudomonadota</taxon>
        <taxon>Gammaproteobacteria</taxon>
        <taxon>Thiotrichales</taxon>
        <taxon>Thiotrichaceae</taxon>
        <taxon>Thiothrix</taxon>
    </lineage>
</organism>
<keyword evidence="1" id="KW-0472">Membrane</keyword>
<feature type="transmembrane region" description="Helical" evidence="1">
    <location>
        <begin position="6"/>
        <end position="31"/>
    </location>
</feature>
<sequence length="220" mass="24677">MNEVDFLLWVKGPAFTVAVVIFVAGLVLRLFEILSLGRKHNFAVSKGDPMQGGLREMWRRSIPADKATFERSLFTIVAGYVFHIGLFVVIFLLAAHIALIKSVIGFGWPNLPTPVVDAFAVVTMIALIAVLVHRLRHPVKRFLSKPGDYVVWAVTFLPVLTGYMAYHHLLLSPQMMLGLHILSVELLLVLFPFTKLMHAFTLFLSRWYNGATMGMRGVKS</sequence>